<evidence type="ECO:0008006" key="15">
    <source>
        <dbReference type="Google" id="ProtNLM"/>
    </source>
</evidence>
<evidence type="ECO:0000256" key="3">
    <source>
        <dbReference type="ARBA" id="ARBA00022692"/>
    </source>
</evidence>
<evidence type="ECO:0000313" key="13">
    <source>
        <dbReference type="EMBL" id="KAG6957773.1"/>
    </source>
</evidence>
<dbReference type="InterPro" id="IPR050173">
    <property type="entry name" value="ABC_transporter_C-like"/>
</dbReference>
<feature type="region of interest" description="Disordered" evidence="9">
    <location>
        <begin position="1284"/>
        <end position="1349"/>
    </location>
</feature>
<dbReference type="GO" id="GO:0005524">
    <property type="term" value="F:ATP binding"/>
    <property type="evidence" value="ECO:0007669"/>
    <property type="project" value="UniProtKB-KW"/>
</dbReference>
<keyword evidence="6" id="KW-0067">ATP-binding</keyword>
<evidence type="ECO:0000259" key="11">
    <source>
        <dbReference type="PROSITE" id="PS50893"/>
    </source>
</evidence>
<reference evidence="13" key="1">
    <citation type="submission" date="2021-01" db="EMBL/GenBank/DDBJ databases">
        <title>Phytophthora aleatoria, a newly-described species from Pinus radiata is distinct from Phytophthora cactorum isolates based on comparative genomics.</title>
        <authorList>
            <person name="Mcdougal R."/>
            <person name="Panda P."/>
            <person name="Williams N."/>
            <person name="Studholme D.J."/>
        </authorList>
    </citation>
    <scope>NUCLEOTIDE SEQUENCE</scope>
    <source>
        <strain evidence="13">NZFS 4037</strain>
    </source>
</reference>
<feature type="compositionally biased region" description="Low complexity" evidence="9">
    <location>
        <begin position="1287"/>
        <end position="1300"/>
    </location>
</feature>
<feature type="transmembrane region" description="Helical" evidence="10">
    <location>
        <begin position="520"/>
        <end position="539"/>
    </location>
</feature>
<keyword evidence="7 10" id="KW-1133">Transmembrane helix</keyword>
<evidence type="ECO:0000256" key="10">
    <source>
        <dbReference type="SAM" id="Phobius"/>
    </source>
</evidence>
<proteinExistence type="predicted"/>
<evidence type="ECO:0000256" key="2">
    <source>
        <dbReference type="ARBA" id="ARBA00022448"/>
    </source>
</evidence>
<protein>
    <recommendedName>
        <fullName evidence="15">Multidrug resistance-associated protein 1</fullName>
    </recommendedName>
</protein>
<dbReference type="FunFam" id="3.40.50.300:FF:000163">
    <property type="entry name" value="Multidrug resistance-associated protein member 4"/>
    <property type="match status" value="1"/>
</dbReference>
<dbReference type="CDD" id="cd18579">
    <property type="entry name" value="ABC_6TM_ABCC_D1"/>
    <property type="match status" value="1"/>
</dbReference>
<gene>
    <name evidence="13" type="ORF">JG688_00010833</name>
</gene>
<comment type="caution">
    <text evidence="13">The sequence shown here is derived from an EMBL/GenBank/DDBJ whole genome shotgun (WGS) entry which is preliminary data.</text>
</comment>
<evidence type="ECO:0000256" key="5">
    <source>
        <dbReference type="ARBA" id="ARBA00022741"/>
    </source>
</evidence>
<dbReference type="CDD" id="cd03244">
    <property type="entry name" value="ABCC_MRP_domain2"/>
    <property type="match status" value="1"/>
</dbReference>
<keyword evidence="4" id="KW-0677">Repeat</keyword>
<feature type="transmembrane region" description="Helical" evidence="10">
    <location>
        <begin position="433"/>
        <end position="450"/>
    </location>
</feature>
<keyword evidence="5" id="KW-0547">Nucleotide-binding</keyword>
<evidence type="ECO:0000259" key="12">
    <source>
        <dbReference type="PROSITE" id="PS50929"/>
    </source>
</evidence>
<sequence length="1549" mass="171954">MATRGEVSPLLPLHSAAESIRQPPQQEDPPGIRAHWLSRVTFSWLGPLLVQGAAQPLQAENLWALEPEDDTARVTNTLREAVNNADNNNQSLWVPIRQAFGFNMYVAGACKFAGDCFGFVGPICINALIKYVEDPKVAMFSASHYGYILSGTLFAASVLQTLCLHQHHHLVIREAIRVRSALTMLVYEKSLKLSSQTKSTLGSGRILNMATIDTNRILELFYVIHYSWAAPVQLIIGMLLLVHYLGPASFAGVIIMIILLPTSAALSSQAAKISKTMLECTDKRLKFLTELFQHIRVVKFYAWESEMLGQVDEIRGKELSYLKKMIIWNAYGRVILQAGPVLVSFGTFAAYSYVQNEPLTADKAFTAITLFSIFRLPLMGTMRFFDTTPVGRILNRFSNDMNTIDQKLNNAIAQFVTMLLALLSMLAIQSSTAPVLLTLLIPVFICYVAYQRFYGKSCRELQRLDNISKSPVYAHFTQTLNGLVTIRTFEMVEQSQHTQAVKINENTKAFLLLNLINRWLGVRLEFLGAVITFAVAFFVSRDHAALSSAMAGLLLSYSQNMTSLLNWIIRNNIDMENMMNSVERTDEYCRVETEPVTLLAHHYERYTTSRSRTLQLRPHWPEHGKINFVNVCVRYDPLSSPVLRGISFTVKGGEKVGICGRTGAGKSSLLLALFRMVSFDSGVGGGSIYIDEVSTTALTLTELRSRMAIIPQDPVLFAASVRFNLDPTGQTTDNELWNAIRKSRLANFIKGLRGGLDAEVLEGGDNFSVGERQLICLARAILRNSKILCLDEATASMDHSTDEFIQASIRREFAEATVLTIAHRVETILDYDKILVLKQEANRDGSYVWGDYLTLKIHPPPDVRLLNLENAVTTTTTNYDVPLKGINYHMHTKNIPLVLSRFAAATFKDNTNPSPYIISMANNHSLDFGRLAFEQETLPALATLPGDAQVVGIGTSILESAKAARIELPSHKGRHVNCIAVSTVCSGTPPSWRVTSTQSGMVVLPAIESSTAVQKGVEATASVLHANDLKWPHRGDLLVLSIHWGPNWAYREHDDTQEQTFRREYAHRVIDELGVDLVYGHSSHHIRGMELYRGKLIVYGAGDLVNDYEGFKNHADTVYNTLGALFLVDVNGGTLSQLCLVPTFMNRLSLQRVKKQSQSAGVPVAIRSDCERGLFFLAALSERQQLSLSSATHRARVIIDVQRLHSEQPPHGERWGARLARLGLLLVHCLLRPFLASSAPSASLAVDTRPMRRLEPQSPPANTQSPTKSLVAAVLQRLSMDLPAAPSVSSDNASPTNSSSEPSPQAADAKPKTAPSPPPSHMIVKAQEPVPEQKQLQQQEDAEQEHDEVEELKQALLRKSTGSIAIMTRQQEAFDHRRHTFSAMSADGRANMRRRSYDFTAQFGSTFPPSSPPQPLPHTLKAHHHLQHLRVYGKSTGPAKSVSECHEEGAPMVALVTPNPDTVWTRGKPVNIEWKVLDTKVDKLCIELLEDGLSATTLIAKEAPNTGFFTYHKVPWGMESGSKYFLRVSAADDPERYRTSNFFRISSAP</sequence>
<dbReference type="InterPro" id="IPR019079">
    <property type="entry name" value="Capsule_synth_CapA"/>
</dbReference>
<dbReference type="GO" id="GO:0005774">
    <property type="term" value="C:vacuolar membrane"/>
    <property type="evidence" value="ECO:0007669"/>
    <property type="project" value="UniProtKB-SubCell"/>
</dbReference>
<comment type="subcellular location">
    <subcellularLocation>
        <location evidence="1">Vacuole membrane</location>
        <topology evidence="1">Multi-pass membrane protein</topology>
    </subcellularLocation>
</comment>
<dbReference type="PROSITE" id="PS50929">
    <property type="entry name" value="ABC_TM1F"/>
    <property type="match status" value="2"/>
</dbReference>
<dbReference type="EMBL" id="JAENGY010000711">
    <property type="protein sequence ID" value="KAG6957773.1"/>
    <property type="molecule type" value="Genomic_DNA"/>
</dbReference>
<dbReference type="PROSITE" id="PS00211">
    <property type="entry name" value="ABC_TRANSPORTER_1"/>
    <property type="match status" value="1"/>
</dbReference>
<dbReference type="Pfam" id="PF09587">
    <property type="entry name" value="PGA_cap"/>
    <property type="match status" value="1"/>
</dbReference>
<dbReference type="GO" id="GO:0016887">
    <property type="term" value="F:ATP hydrolysis activity"/>
    <property type="evidence" value="ECO:0007669"/>
    <property type="project" value="InterPro"/>
</dbReference>
<feature type="domain" description="ABC transmembrane type-1" evidence="12">
    <location>
        <begin position="106"/>
        <end position="387"/>
    </location>
</feature>
<feature type="transmembrane region" description="Helical" evidence="10">
    <location>
        <begin position="330"/>
        <end position="353"/>
    </location>
</feature>
<feature type="transmembrane region" description="Helical" evidence="10">
    <location>
        <begin position="248"/>
        <end position="267"/>
    </location>
</feature>
<organism evidence="13 14">
    <name type="scientific">Phytophthora aleatoria</name>
    <dbReference type="NCBI Taxonomy" id="2496075"/>
    <lineage>
        <taxon>Eukaryota</taxon>
        <taxon>Sar</taxon>
        <taxon>Stramenopiles</taxon>
        <taxon>Oomycota</taxon>
        <taxon>Peronosporomycetes</taxon>
        <taxon>Peronosporales</taxon>
        <taxon>Peronosporaceae</taxon>
        <taxon>Phytophthora</taxon>
    </lineage>
</organism>
<dbReference type="PANTHER" id="PTHR24223">
    <property type="entry name" value="ATP-BINDING CASSETTE SUB-FAMILY C"/>
    <property type="match status" value="1"/>
</dbReference>
<dbReference type="InterPro" id="IPR011527">
    <property type="entry name" value="ABC1_TM_dom"/>
</dbReference>
<dbReference type="Proteomes" id="UP000709295">
    <property type="component" value="Unassembled WGS sequence"/>
</dbReference>
<evidence type="ECO:0000256" key="7">
    <source>
        <dbReference type="ARBA" id="ARBA00022989"/>
    </source>
</evidence>
<feature type="compositionally biased region" description="Low complexity" evidence="9">
    <location>
        <begin position="1327"/>
        <end position="1339"/>
    </location>
</feature>
<dbReference type="SMART" id="SM00854">
    <property type="entry name" value="PGA_cap"/>
    <property type="match status" value="1"/>
</dbReference>
<keyword evidence="8 10" id="KW-0472">Membrane</keyword>
<feature type="domain" description="ABC transporter" evidence="11">
    <location>
        <begin position="626"/>
        <end position="865"/>
    </location>
</feature>
<dbReference type="InterPro" id="IPR017871">
    <property type="entry name" value="ABC_transporter-like_CS"/>
</dbReference>
<evidence type="ECO:0000256" key="4">
    <source>
        <dbReference type="ARBA" id="ARBA00022737"/>
    </source>
</evidence>
<keyword evidence="14" id="KW-1185">Reference proteome</keyword>
<dbReference type="FunFam" id="1.20.1560.10:FF:000082">
    <property type="entry name" value="ABC transporter, multidrug resistance associated protein"/>
    <property type="match status" value="1"/>
</dbReference>
<dbReference type="Pfam" id="PF00005">
    <property type="entry name" value="ABC_tran"/>
    <property type="match status" value="1"/>
</dbReference>
<dbReference type="InterPro" id="IPR003593">
    <property type="entry name" value="AAA+_ATPase"/>
</dbReference>
<evidence type="ECO:0000256" key="8">
    <source>
        <dbReference type="ARBA" id="ARBA00023136"/>
    </source>
</evidence>
<dbReference type="GO" id="GO:0140359">
    <property type="term" value="F:ABC-type transporter activity"/>
    <property type="evidence" value="ECO:0007669"/>
    <property type="project" value="InterPro"/>
</dbReference>
<evidence type="ECO:0000256" key="9">
    <source>
        <dbReference type="SAM" id="MobiDB-lite"/>
    </source>
</evidence>
<dbReference type="InterPro" id="IPR003439">
    <property type="entry name" value="ABC_transporter-like_ATP-bd"/>
</dbReference>
<evidence type="ECO:0000313" key="14">
    <source>
        <dbReference type="Proteomes" id="UP000709295"/>
    </source>
</evidence>
<dbReference type="Pfam" id="PF00664">
    <property type="entry name" value="ABC_membrane"/>
    <property type="match status" value="2"/>
</dbReference>
<keyword evidence="3 10" id="KW-0812">Transmembrane</keyword>
<feature type="transmembrane region" description="Helical" evidence="10">
    <location>
        <begin position="365"/>
        <end position="386"/>
    </location>
</feature>
<dbReference type="InterPro" id="IPR044746">
    <property type="entry name" value="ABCC_6TM_D1"/>
</dbReference>
<dbReference type="PROSITE" id="PS50893">
    <property type="entry name" value="ABC_TRANSPORTER_2"/>
    <property type="match status" value="1"/>
</dbReference>
<feature type="compositionally biased region" description="Acidic residues" evidence="9">
    <location>
        <begin position="1340"/>
        <end position="1349"/>
    </location>
</feature>
<accession>A0A8J5ILA2</accession>
<feature type="domain" description="ABC transmembrane type-1" evidence="12">
    <location>
        <begin position="388"/>
        <end position="577"/>
    </location>
</feature>
<name>A0A8J5ILA2_9STRA</name>
<evidence type="ECO:0000256" key="6">
    <source>
        <dbReference type="ARBA" id="ARBA00022840"/>
    </source>
</evidence>
<keyword evidence="2" id="KW-0813">Transport</keyword>
<feature type="transmembrane region" description="Helical" evidence="10">
    <location>
        <begin position="220"/>
        <end position="242"/>
    </location>
</feature>
<evidence type="ECO:0000256" key="1">
    <source>
        <dbReference type="ARBA" id="ARBA00004128"/>
    </source>
</evidence>
<dbReference type="PANTHER" id="PTHR24223:SF443">
    <property type="entry name" value="MULTIDRUG-RESISTANCE LIKE PROTEIN 1, ISOFORM I"/>
    <property type="match status" value="1"/>
</dbReference>
<feature type="transmembrane region" description="Helical" evidence="10">
    <location>
        <begin position="407"/>
        <end position="427"/>
    </location>
</feature>
<dbReference type="SMART" id="SM00382">
    <property type="entry name" value="AAA"/>
    <property type="match status" value="1"/>
</dbReference>